<name>A0A9D2F529_9FIRM</name>
<dbReference type="AlphaFoldDB" id="A0A9D2F529"/>
<comment type="caution">
    <text evidence="2">The sequence shown here is derived from an EMBL/GenBank/DDBJ whole genome shotgun (WGS) entry which is preliminary data.</text>
</comment>
<reference evidence="2" key="2">
    <citation type="submission" date="2021-04" db="EMBL/GenBank/DDBJ databases">
        <authorList>
            <person name="Gilroy R."/>
        </authorList>
    </citation>
    <scope>NUCLEOTIDE SEQUENCE</scope>
    <source>
        <strain evidence="2">3436</strain>
    </source>
</reference>
<dbReference type="Proteomes" id="UP000824031">
    <property type="component" value="Unassembled WGS sequence"/>
</dbReference>
<feature type="transmembrane region" description="Helical" evidence="1">
    <location>
        <begin position="32"/>
        <end position="53"/>
    </location>
</feature>
<protein>
    <submittedName>
        <fullName evidence="2">Uncharacterized protein</fullName>
    </submittedName>
</protein>
<evidence type="ECO:0000313" key="3">
    <source>
        <dbReference type="Proteomes" id="UP000824031"/>
    </source>
</evidence>
<feature type="transmembrane region" description="Helical" evidence="1">
    <location>
        <begin position="124"/>
        <end position="142"/>
    </location>
</feature>
<accession>A0A9D2F529</accession>
<reference evidence="2" key="1">
    <citation type="journal article" date="2021" name="PeerJ">
        <title>Extensive microbial diversity within the chicken gut microbiome revealed by metagenomics and culture.</title>
        <authorList>
            <person name="Gilroy R."/>
            <person name="Ravi A."/>
            <person name="Getino M."/>
            <person name="Pursley I."/>
            <person name="Horton D.L."/>
            <person name="Alikhan N.F."/>
            <person name="Baker D."/>
            <person name="Gharbi K."/>
            <person name="Hall N."/>
            <person name="Watson M."/>
            <person name="Adriaenssens E.M."/>
            <person name="Foster-Nyarko E."/>
            <person name="Jarju S."/>
            <person name="Secka A."/>
            <person name="Antonio M."/>
            <person name="Oren A."/>
            <person name="Chaudhuri R.R."/>
            <person name="La Ragione R."/>
            <person name="Hildebrand F."/>
            <person name="Pallen M.J."/>
        </authorList>
    </citation>
    <scope>NUCLEOTIDE SEQUENCE</scope>
    <source>
        <strain evidence="2">3436</strain>
    </source>
</reference>
<organism evidence="2 3">
    <name type="scientific">Candidatus Gemmiger excrementavium</name>
    <dbReference type="NCBI Taxonomy" id="2838608"/>
    <lineage>
        <taxon>Bacteria</taxon>
        <taxon>Bacillati</taxon>
        <taxon>Bacillota</taxon>
        <taxon>Clostridia</taxon>
        <taxon>Eubacteriales</taxon>
        <taxon>Gemmiger</taxon>
    </lineage>
</organism>
<gene>
    <name evidence="2" type="ORF">H9810_11505</name>
</gene>
<keyword evidence="1" id="KW-1133">Transmembrane helix</keyword>
<keyword evidence="1" id="KW-0812">Transmembrane</keyword>
<evidence type="ECO:0000313" key="2">
    <source>
        <dbReference type="EMBL" id="HIZ49335.1"/>
    </source>
</evidence>
<keyword evidence="1" id="KW-0472">Membrane</keyword>
<sequence length="150" mass="16775">MAKYWKASLLCTACFWGVLALAVPLRGNLSFGFFVVCWLSYYASGGVLAFRAASAFQREWLRLFPDQGTRYDDVRWGNVKDNFYPAPCSARAGFRQMGREMLASPDKTEETAQIVQAALCSWQLILFHFAVCGVTALSLLLLPGQFLNNV</sequence>
<evidence type="ECO:0000256" key="1">
    <source>
        <dbReference type="SAM" id="Phobius"/>
    </source>
</evidence>
<dbReference type="EMBL" id="DXBO01000172">
    <property type="protein sequence ID" value="HIZ49335.1"/>
    <property type="molecule type" value="Genomic_DNA"/>
</dbReference>
<proteinExistence type="predicted"/>